<dbReference type="InterPro" id="IPR017871">
    <property type="entry name" value="ABC_transporter-like_CS"/>
</dbReference>
<dbReference type="EMBL" id="BDRX01000001">
    <property type="protein sequence ID" value="GBF87304.1"/>
    <property type="molecule type" value="Genomic_DNA"/>
</dbReference>
<dbReference type="Gene3D" id="1.25.10.10">
    <property type="entry name" value="Leucine-rich Repeat Variant"/>
    <property type="match status" value="1"/>
</dbReference>
<dbReference type="GO" id="GO:0005737">
    <property type="term" value="C:cytoplasm"/>
    <property type="evidence" value="ECO:0007669"/>
    <property type="project" value="UniProtKB-SubCell"/>
</dbReference>
<dbReference type="Gene3D" id="3.40.50.300">
    <property type="entry name" value="P-loop containing nucleotide triphosphate hydrolases"/>
    <property type="match status" value="2"/>
</dbReference>
<evidence type="ECO:0000256" key="7">
    <source>
        <dbReference type="ARBA" id="ARBA00022768"/>
    </source>
</evidence>
<dbReference type="Pfam" id="PF00005">
    <property type="entry name" value="ABC_tran"/>
    <property type="match status" value="2"/>
</dbReference>
<dbReference type="SMART" id="SM01349">
    <property type="entry name" value="TOG"/>
    <property type="match status" value="1"/>
</dbReference>
<dbReference type="InterPro" id="IPR003439">
    <property type="entry name" value="ABC_transporter-like_ATP-bd"/>
</dbReference>
<dbReference type="SUPFAM" id="SSF48371">
    <property type="entry name" value="ARM repeat"/>
    <property type="match status" value="1"/>
</dbReference>
<dbReference type="InterPro" id="IPR047036">
    <property type="entry name" value="EF3_4HB_sf"/>
</dbReference>
<gene>
    <name evidence="14" type="ORF">Rsub_00015</name>
</gene>
<dbReference type="GO" id="GO:0003746">
    <property type="term" value="F:translation elongation factor activity"/>
    <property type="evidence" value="ECO:0007669"/>
    <property type="project" value="UniProtKB-KW"/>
</dbReference>
<keyword evidence="5" id="KW-0677">Repeat</keyword>
<dbReference type="SMART" id="SM00382">
    <property type="entry name" value="AAA"/>
    <property type="match status" value="1"/>
</dbReference>
<dbReference type="FunFam" id="3.40.50.300:FF:000193">
    <property type="entry name" value="Probable Elongation factor 3"/>
    <property type="match status" value="1"/>
</dbReference>
<dbReference type="STRING" id="307507.A0A2V0NJC4"/>
<dbReference type="InterPro" id="IPR011989">
    <property type="entry name" value="ARM-like"/>
</dbReference>
<sequence length="786" mass="84295">MAAILAPEMQGLFSKLTLAEGDRTAAATELASAVRAGGIASLTTSGALAKLQAGVEDKDAAVREGTLLAMSATAEEVGRPAEPYLIPLLGAVLGALADKAAPVRAAALKAQASLEALLNPHGIAAVLPTLFEAMLAQKWQTNEGACKMLSALADRAPRQVALCLPEIVPKVTEAMGNARPAVATAAVEAMTKCMNVVGNRDIEVFIPILVNCLQTPSNVPDTIHKLASTTFVQTVEAPTLSIMVPLLVRGLRQDNTTAIKRKTAVIIENMAKLVDNPLDAVPFLPKLLPGLEKVANEVADPECRSVAQRAYKELNRVGNEGKTVPPKKKDAVAVAAALKELIAARQPAVSGDEVFGVTLAYVGTLCAALQDIRSFDFDEWNGAAAGAYLATFIPEADSEAVTRAYLARAVEEAEREAAAARVVDEDEGEELCNCEFSLAYGAKILLNNATMRLLRGHRYGLCGPNGVGKSTLMRAIANGQVDGFPPADELRTVYVEHDIQASLADLNVVDFVFADPLLHSGGLDVTREEIEAQLTSIGFTQEMLEMVITSLSGGWKMKLALARAMLMKADILLLDEPTNHLDTANVAWLEAYLTGLTTVTSIIVSHDSGFLDRVCSDIIHYANRKLKVYKGNLTAFVAAVPEAQSYYKLEATEQEWRLPEPGFLEGVKSKDKAILKMHNVSFQYPGRDAPTFTGATLQVSLSSRVACVGPNGAGKSTLIKVLTGETEPTDGGVWKHPNLRIAYVAQHAFHHIEQHLDKTANEYIQWRYAVGEDREALQKLYTEEGG</sequence>
<dbReference type="SUPFAM" id="SSF52540">
    <property type="entry name" value="P-loop containing nucleoside triphosphate hydrolases"/>
    <property type="match status" value="2"/>
</dbReference>
<comment type="caution">
    <text evidence="14">The sequence shown here is derived from an EMBL/GenBank/DDBJ whole genome shotgun (WGS) entry which is preliminary data.</text>
</comment>
<dbReference type="AlphaFoldDB" id="A0A2V0NJC4"/>
<evidence type="ECO:0000256" key="6">
    <source>
        <dbReference type="ARBA" id="ARBA00022741"/>
    </source>
</evidence>
<reference evidence="14 15" key="1">
    <citation type="journal article" date="2018" name="Sci. Rep.">
        <title>Raphidocelis subcapitata (=Pseudokirchneriella subcapitata) provides an insight into genome evolution and environmental adaptations in the Sphaeropleales.</title>
        <authorList>
            <person name="Suzuki S."/>
            <person name="Yamaguchi H."/>
            <person name="Nakajima N."/>
            <person name="Kawachi M."/>
        </authorList>
    </citation>
    <scope>NUCLEOTIDE SEQUENCE [LARGE SCALE GENOMIC DNA]</scope>
    <source>
        <strain evidence="14 15">NIES-35</strain>
    </source>
</reference>
<evidence type="ECO:0000256" key="12">
    <source>
        <dbReference type="ARBA" id="ARBA00050045"/>
    </source>
</evidence>
<keyword evidence="6" id="KW-0547">Nucleotide-binding</keyword>
<dbReference type="InParanoid" id="A0A2V0NJC4"/>
<protein>
    <recommendedName>
        <fullName evidence="11">Elongation factor 3</fullName>
    </recommendedName>
    <alternativeName>
        <fullName evidence="12">Eukaryotic elongation factor 3</fullName>
    </alternativeName>
</protein>
<dbReference type="InterPro" id="IPR027417">
    <property type="entry name" value="P-loop_NTPase"/>
</dbReference>
<name>A0A2V0NJC4_9CHLO</name>
<comment type="pathway">
    <text evidence="2">Protein biosynthesis; polypeptide chain elongation.</text>
</comment>
<accession>A0A2V0NJC4</accession>
<evidence type="ECO:0000313" key="14">
    <source>
        <dbReference type="EMBL" id="GBF87304.1"/>
    </source>
</evidence>
<dbReference type="Pfam" id="PF24984">
    <property type="entry name" value="HEAT_EF3_GNC1"/>
    <property type="match status" value="1"/>
</dbReference>
<keyword evidence="4" id="KW-0963">Cytoplasm</keyword>
<dbReference type="InterPro" id="IPR034085">
    <property type="entry name" value="TOG"/>
</dbReference>
<dbReference type="GO" id="GO:0016887">
    <property type="term" value="F:ATP hydrolysis activity"/>
    <property type="evidence" value="ECO:0007669"/>
    <property type="project" value="InterPro"/>
</dbReference>
<dbReference type="OrthoDB" id="2110130at2759"/>
<organism evidence="14 15">
    <name type="scientific">Raphidocelis subcapitata</name>
    <dbReference type="NCBI Taxonomy" id="307507"/>
    <lineage>
        <taxon>Eukaryota</taxon>
        <taxon>Viridiplantae</taxon>
        <taxon>Chlorophyta</taxon>
        <taxon>core chlorophytes</taxon>
        <taxon>Chlorophyceae</taxon>
        <taxon>CS clade</taxon>
        <taxon>Sphaeropleales</taxon>
        <taxon>Selenastraceae</taxon>
        <taxon>Raphidocelis</taxon>
    </lineage>
</organism>
<dbReference type="PANTHER" id="PTHR19211">
    <property type="entry name" value="ATP-BINDING TRANSPORT PROTEIN-RELATED"/>
    <property type="match status" value="1"/>
</dbReference>
<evidence type="ECO:0000256" key="4">
    <source>
        <dbReference type="ARBA" id="ARBA00022490"/>
    </source>
</evidence>
<evidence type="ECO:0000256" key="1">
    <source>
        <dbReference type="ARBA" id="ARBA00004496"/>
    </source>
</evidence>
<keyword evidence="9" id="KW-0648">Protein biosynthesis</keyword>
<proteinExistence type="inferred from homology"/>
<comment type="subcellular location">
    <subcellularLocation>
        <location evidence="1">Cytoplasm</location>
    </subcellularLocation>
</comment>
<evidence type="ECO:0000256" key="3">
    <source>
        <dbReference type="ARBA" id="ARBA00011054"/>
    </source>
</evidence>
<evidence type="ECO:0000259" key="13">
    <source>
        <dbReference type="PROSITE" id="PS50893"/>
    </source>
</evidence>
<comment type="similarity">
    <text evidence="3">Belongs to the ABC transporter superfamily. ABCF family. EF3 subfamily.</text>
</comment>
<dbReference type="UniPathway" id="UPA00345"/>
<dbReference type="PROSITE" id="PS00211">
    <property type="entry name" value="ABC_TRANSPORTER_1"/>
    <property type="match status" value="1"/>
</dbReference>
<dbReference type="InterPro" id="IPR003593">
    <property type="entry name" value="AAA+_ATPase"/>
</dbReference>
<comment type="catalytic activity">
    <reaction evidence="10">
        <text>ATP + H2O = ADP + phosphate + H(+)</text>
        <dbReference type="Rhea" id="RHEA:13065"/>
        <dbReference type="ChEBI" id="CHEBI:15377"/>
        <dbReference type="ChEBI" id="CHEBI:15378"/>
        <dbReference type="ChEBI" id="CHEBI:30616"/>
        <dbReference type="ChEBI" id="CHEBI:43474"/>
        <dbReference type="ChEBI" id="CHEBI:456216"/>
    </reaction>
</comment>
<dbReference type="Gene3D" id="1.20.1390.20">
    <property type="match status" value="1"/>
</dbReference>
<feature type="domain" description="ABC transporter" evidence="13">
    <location>
        <begin position="429"/>
        <end position="655"/>
    </location>
</feature>
<keyword evidence="15" id="KW-1185">Reference proteome</keyword>
<evidence type="ECO:0000256" key="10">
    <source>
        <dbReference type="ARBA" id="ARBA00049360"/>
    </source>
</evidence>
<dbReference type="GO" id="GO:0005524">
    <property type="term" value="F:ATP binding"/>
    <property type="evidence" value="ECO:0007669"/>
    <property type="project" value="UniProtKB-KW"/>
</dbReference>
<evidence type="ECO:0000256" key="9">
    <source>
        <dbReference type="ARBA" id="ARBA00022917"/>
    </source>
</evidence>
<dbReference type="FunFam" id="1.25.10.10:FF:000076">
    <property type="entry name" value="Elongation factor 3"/>
    <property type="match status" value="1"/>
</dbReference>
<keyword evidence="7 14" id="KW-0251">Elongation factor</keyword>
<dbReference type="Proteomes" id="UP000247498">
    <property type="component" value="Unassembled WGS sequence"/>
</dbReference>
<dbReference type="CDD" id="cd03221">
    <property type="entry name" value="ABCF_EF-3"/>
    <property type="match status" value="1"/>
</dbReference>
<evidence type="ECO:0000256" key="8">
    <source>
        <dbReference type="ARBA" id="ARBA00022840"/>
    </source>
</evidence>
<dbReference type="InterPro" id="IPR050611">
    <property type="entry name" value="ABCF"/>
</dbReference>
<evidence type="ECO:0000256" key="2">
    <source>
        <dbReference type="ARBA" id="ARBA00004815"/>
    </source>
</evidence>
<dbReference type="PROSITE" id="PS50893">
    <property type="entry name" value="ABC_TRANSPORTER_2"/>
    <property type="match status" value="1"/>
</dbReference>
<evidence type="ECO:0000256" key="11">
    <source>
        <dbReference type="ARBA" id="ARBA00050030"/>
    </source>
</evidence>
<dbReference type="PANTHER" id="PTHR19211:SF5">
    <property type="entry name" value="ELONGATION FACTOR 3A-RELATED"/>
    <property type="match status" value="1"/>
</dbReference>
<dbReference type="Pfam" id="PF24987">
    <property type="entry name" value="HEAT_EF3_N"/>
    <property type="match status" value="1"/>
</dbReference>
<evidence type="ECO:0000256" key="5">
    <source>
        <dbReference type="ARBA" id="ARBA00022737"/>
    </source>
</evidence>
<keyword evidence="8" id="KW-0067">ATP-binding</keyword>
<evidence type="ECO:0000313" key="15">
    <source>
        <dbReference type="Proteomes" id="UP000247498"/>
    </source>
</evidence>
<dbReference type="InterPro" id="IPR016024">
    <property type="entry name" value="ARM-type_fold"/>
</dbReference>